<dbReference type="GO" id="GO:0019301">
    <property type="term" value="P:rhamnose catabolic process"/>
    <property type="evidence" value="ECO:0007669"/>
    <property type="project" value="InterPro"/>
</dbReference>
<dbReference type="GO" id="GO:0005524">
    <property type="term" value="F:ATP binding"/>
    <property type="evidence" value="ECO:0007669"/>
    <property type="project" value="UniProtKB-KW"/>
</dbReference>
<dbReference type="SUPFAM" id="SSF53067">
    <property type="entry name" value="Actin-like ATPase domain"/>
    <property type="match status" value="2"/>
</dbReference>
<dbReference type="Pfam" id="PF02782">
    <property type="entry name" value="FGGY_C"/>
    <property type="match status" value="1"/>
</dbReference>
<dbReference type="Proteomes" id="UP000273083">
    <property type="component" value="Unassembled WGS sequence"/>
</dbReference>
<keyword evidence="11" id="KW-1185">Reference proteome</keyword>
<keyword evidence="4 10" id="KW-0418">Kinase</keyword>
<dbReference type="GO" id="GO:0004370">
    <property type="term" value="F:glycerol kinase activity"/>
    <property type="evidence" value="ECO:0007669"/>
    <property type="project" value="TreeGrafter"/>
</dbReference>
<dbReference type="InterPro" id="IPR000577">
    <property type="entry name" value="Carb_kinase_FGGY"/>
</dbReference>
<evidence type="ECO:0000256" key="1">
    <source>
        <dbReference type="ARBA" id="ARBA00009156"/>
    </source>
</evidence>
<organism evidence="10 11">
    <name type="scientific">Mobilisporobacter senegalensis</name>
    <dbReference type="NCBI Taxonomy" id="1329262"/>
    <lineage>
        <taxon>Bacteria</taxon>
        <taxon>Bacillati</taxon>
        <taxon>Bacillota</taxon>
        <taxon>Clostridia</taxon>
        <taxon>Lachnospirales</taxon>
        <taxon>Lachnospiraceae</taxon>
        <taxon>Mobilisporobacter</taxon>
    </lineage>
</organism>
<gene>
    <name evidence="10" type="ORF">EDD66_102106</name>
</gene>
<evidence type="ECO:0000256" key="3">
    <source>
        <dbReference type="ARBA" id="ARBA00022741"/>
    </source>
</evidence>
<evidence type="ECO:0000256" key="2">
    <source>
        <dbReference type="ARBA" id="ARBA00022679"/>
    </source>
</evidence>
<keyword evidence="6" id="KW-1015">Disulfide bond</keyword>
<evidence type="ECO:0000256" key="7">
    <source>
        <dbReference type="ARBA" id="ARBA00023308"/>
    </source>
</evidence>
<name>A0A3N1XUZ5_9FIRM</name>
<dbReference type="GO" id="GO:0005829">
    <property type="term" value="C:cytosol"/>
    <property type="evidence" value="ECO:0007669"/>
    <property type="project" value="TreeGrafter"/>
</dbReference>
<proteinExistence type="inferred from homology"/>
<evidence type="ECO:0000256" key="5">
    <source>
        <dbReference type="ARBA" id="ARBA00022840"/>
    </source>
</evidence>
<dbReference type="Pfam" id="PF00370">
    <property type="entry name" value="FGGY_N"/>
    <property type="match status" value="1"/>
</dbReference>
<dbReference type="OrthoDB" id="9761504at2"/>
<feature type="domain" description="Carbohydrate kinase FGGY N-terminal" evidence="8">
    <location>
        <begin position="6"/>
        <end position="245"/>
    </location>
</feature>
<dbReference type="InterPro" id="IPR018485">
    <property type="entry name" value="FGGY_C"/>
</dbReference>
<dbReference type="Gene3D" id="3.30.420.40">
    <property type="match status" value="2"/>
</dbReference>
<protein>
    <submittedName>
        <fullName evidence="10">Rhamnulokinase/L-fuculokinase</fullName>
    </submittedName>
</protein>
<dbReference type="InterPro" id="IPR018484">
    <property type="entry name" value="FGGY_N"/>
</dbReference>
<dbReference type="EMBL" id="RJVG01000002">
    <property type="protein sequence ID" value="ROR30455.1"/>
    <property type="molecule type" value="Genomic_DNA"/>
</dbReference>
<dbReference type="AlphaFoldDB" id="A0A3N1XUZ5"/>
<keyword evidence="3" id="KW-0547">Nucleotide-binding</keyword>
<dbReference type="CDD" id="cd07771">
    <property type="entry name" value="ASKHA_NBD_FGGY_RhaB-like"/>
    <property type="match status" value="1"/>
</dbReference>
<dbReference type="PANTHER" id="PTHR10196">
    <property type="entry name" value="SUGAR KINASE"/>
    <property type="match status" value="1"/>
</dbReference>
<reference evidence="10 11" key="1">
    <citation type="submission" date="2018-11" db="EMBL/GenBank/DDBJ databases">
        <title>Genomic Encyclopedia of Type Strains, Phase IV (KMG-IV): sequencing the most valuable type-strain genomes for metagenomic binning, comparative biology and taxonomic classification.</title>
        <authorList>
            <person name="Goeker M."/>
        </authorList>
    </citation>
    <scope>NUCLEOTIDE SEQUENCE [LARGE SCALE GENOMIC DNA]</scope>
    <source>
        <strain evidence="10 11">DSM 26537</strain>
    </source>
</reference>
<evidence type="ECO:0000259" key="8">
    <source>
        <dbReference type="Pfam" id="PF00370"/>
    </source>
</evidence>
<feature type="domain" description="Carbohydrate kinase FGGY C-terminal" evidence="9">
    <location>
        <begin position="256"/>
        <end position="446"/>
    </location>
</feature>
<evidence type="ECO:0000313" key="11">
    <source>
        <dbReference type="Proteomes" id="UP000273083"/>
    </source>
</evidence>
<sequence length="474" mass="52899">MKEKRILAFDFGGSSGRAMIGIFNGEKITLEEVHRFSNDPVIVGNTMYWDILRLFHEIKQGLIKANHSGGFDSVGIDTWGVDFGLLDKQGNLLENPIHYRDSRTQGMLEESLKLIPQDEFYKITGNQFMEINTAFQLLSLHIHRPDILDRAETMLLTPDLFNYFLSGVKSTEYSIASTTQLLDAQKREWSEKVISSLGLPKKIFTKIVPSGTIIGQIRDEICEEIGVGKADIISVAAHDTQSALVAVPAKDEDFLFISCGTWSLVGTELNEPLINKKSAKYNITNEGGYGNKATFLKNIIGLWLIQESRRQWIREGKEYSFKELEDMANKTQSSGSIIDPDAPEFVPPGNIPERIKEYCRRTGQKVPESIGEIVRCINESLALKYKQSIEEIEECTHKTYDTIYIVGGGTQSELLCQLTADICNRTVIAGPVEATVLGNIATQLIALGEIGHIARAKEVIMASTELKTYVPKVK</sequence>
<comment type="caution">
    <text evidence="10">The sequence shown here is derived from an EMBL/GenBank/DDBJ whole genome shotgun (WGS) entry which is preliminary data.</text>
</comment>
<evidence type="ECO:0000256" key="6">
    <source>
        <dbReference type="ARBA" id="ARBA00023157"/>
    </source>
</evidence>
<dbReference type="RefSeq" id="WP_123608162.1">
    <property type="nucleotide sequence ID" value="NZ_RJVG01000002.1"/>
</dbReference>
<evidence type="ECO:0000259" key="9">
    <source>
        <dbReference type="Pfam" id="PF02782"/>
    </source>
</evidence>
<accession>A0A3N1XUZ5</accession>
<keyword evidence="5" id="KW-0067">ATP-binding</keyword>
<dbReference type="InterPro" id="IPR013449">
    <property type="entry name" value="Rhamnulokinase"/>
</dbReference>
<dbReference type="PIRSF" id="PIRSF000538">
    <property type="entry name" value="GlpK"/>
    <property type="match status" value="1"/>
</dbReference>
<keyword evidence="2" id="KW-0808">Transferase</keyword>
<evidence type="ECO:0000256" key="4">
    <source>
        <dbReference type="ARBA" id="ARBA00022777"/>
    </source>
</evidence>
<keyword evidence="7" id="KW-0684">Rhamnose metabolism</keyword>
<dbReference type="InterPro" id="IPR043129">
    <property type="entry name" value="ATPase_NBD"/>
</dbReference>
<comment type="similarity">
    <text evidence="1">Belongs to the FGGY kinase family.</text>
</comment>
<evidence type="ECO:0000313" key="10">
    <source>
        <dbReference type="EMBL" id="ROR30455.1"/>
    </source>
</evidence>
<dbReference type="PANTHER" id="PTHR10196:SF93">
    <property type="entry name" value="L-RHAMNULOKINASE"/>
    <property type="match status" value="1"/>
</dbReference>
<dbReference type="GO" id="GO:0006071">
    <property type="term" value="P:glycerol metabolic process"/>
    <property type="evidence" value="ECO:0007669"/>
    <property type="project" value="TreeGrafter"/>
</dbReference>
<dbReference type="GO" id="GO:0008993">
    <property type="term" value="F:rhamnulokinase activity"/>
    <property type="evidence" value="ECO:0007669"/>
    <property type="project" value="InterPro"/>
</dbReference>